<evidence type="ECO:0000256" key="1">
    <source>
        <dbReference type="SAM" id="MobiDB-lite"/>
    </source>
</evidence>
<reference evidence="2" key="1">
    <citation type="submission" date="2022-03" db="EMBL/GenBank/DDBJ databases">
        <authorList>
            <person name="Lindestad O."/>
        </authorList>
    </citation>
    <scope>NUCLEOTIDE SEQUENCE</scope>
</reference>
<evidence type="ECO:0000313" key="2">
    <source>
        <dbReference type="EMBL" id="CAH2250137.1"/>
    </source>
</evidence>
<comment type="caution">
    <text evidence="2">The sequence shown here is derived from an EMBL/GenBank/DDBJ whole genome shotgun (WGS) entry which is preliminary data.</text>
</comment>
<gene>
    <name evidence="2" type="primary">jg6852</name>
    <name evidence="2" type="ORF">PAEG_LOCUS22033</name>
</gene>
<name>A0A8S4S9P1_9NEOP</name>
<proteinExistence type="predicted"/>
<keyword evidence="3" id="KW-1185">Reference proteome</keyword>
<evidence type="ECO:0000313" key="3">
    <source>
        <dbReference type="Proteomes" id="UP000838756"/>
    </source>
</evidence>
<feature type="compositionally biased region" description="Basic and acidic residues" evidence="1">
    <location>
        <begin position="90"/>
        <end position="104"/>
    </location>
</feature>
<feature type="region of interest" description="Disordered" evidence="1">
    <location>
        <begin position="79"/>
        <end position="104"/>
    </location>
</feature>
<dbReference type="EMBL" id="CAKXAJ010026003">
    <property type="protein sequence ID" value="CAH2250137.1"/>
    <property type="molecule type" value="Genomic_DNA"/>
</dbReference>
<dbReference type="Proteomes" id="UP000838756">
    <property type="component" value="Unassembled WGS sequence"/>
</dbReference>
<dbReference type="AlphaFoldDB" id="A0A8S4S9P1"/>
<accession>A0A8S4S9P1</accession>
<organism evidence="2 3">
    <name type="scientific">Pararge aegeria aegeria</name>
    <dbReference type="NCBI Taxonomy" id="348720"/>
    <lineage>
        <taxon>Eukaryota</taxon>
        <taxon>Metazoa</taxon>
        <taxon>Ecdysozoa</taxon>
        <taxon>Arthropoda</taxon>
        <taxon>Hexapoda</taxon>
        <taxon>Insecta</taxon>
        <taxon>Pterygota</taxon>
        <taxon>Neoptera</taxon>
        <taxon>Endopterygota</taxon>
        <taxon>Lepidoptera</taxon>
        <taxon>Glossata</taxon>
        <taxon>Ditrysia</taxon>
        <taxon>Papilionoidea</taxon>
        <taxon>Nymphalidae</taxon>
        <taxon>Satyrinae</taxon>
        <taxon>Satyrini</taxon>
        <taxon>Parargina</taxon>
        <taxon>Pararge</taxon>
    </lineage>
</organism>
<protein>
    <submittedName>
        <fullName evidence="2">Jg6852 protein</fullName>
    </submittedName>
</protein>
<sequence>MKYLAKHFKLDHFDSRLAQWAATLLSAIKALYKSAFDCDLTVWYLMRQLIMAAIKYSIVDGLQWLSPYMSVLERQLPERSGDEWSSDPQHLSDDHDRSDKRRTD</sequence>